<feature type="region of interest" description="Disordered" evidence="1">
    <location>
        <begin position="60"/>
        <end position="82"/>
    </location>
</feature>
<evidence type="ECO:0000313" key="2">
    <source>
        <dbReference type="EMBL" id="BBE10949.1"/>
    </source>
</evidence>
<evidence type="ECO:0000256" key="1">
    <source>
        <dbReference type="SAM" id="MobiDB-lite"/>
    </source>
</evidence>
<name>A0A2Z6EZ78_HALHR</name>
<keyword evidence="3" id="KW-1185">Reference proteome</keyword>
<dbReference type="AlphaFoldDB" id="A0A2Z6EZ78"/>
<sequence>MLQLMRLGGWWRGWRPVWQLLNAPGLALRISEWNFYESPGAICYPGVEDAVNLSREASWRHPGAKTSTNPPEPFATPVWRTP</sequence>
<accession>A0A2Z6EZ78</accession>
<dbReference type="EMBL" id="AP017372">
    <property type="protein sequence ID" value="BBE10949.1"/>
    <property type="molecule type" value="Genomic_DNA"/>
</dbReference>
<organism evidence="2 3">
    <name type="scientific">Halorhodospira halochloris</name>
    <name type="common">Ectothiorhodospira halochloris</name>
    <dbReference type="NCBI Taxonomy" id="1052"/>
    <lineage>
        <taxon>Bacteria</taxon>
        <taxon>Pseudomonadati</taxon>
        <taxon>Pseudomonadota</taxon>
        <taxon>Gammaproteobacteria</taxon>
        <taxon>Chromatiales</taxon>
        <taxon>Ectothiorhodospiraceae</taxon>
        <taxon>Halorhodospira</taxon>
    </lineage>
</organism>
<dbReference type="KEGG" id="hhk:HH1059_02730"/>
<evidence type="ECO:0000313" key="3">
    <source>
        <dbReference type="Proteomes" id="UP000218890"/>
    </source>
</evidence>
<reference evidence="2" key="1">
    <citation type="submission" date="2016-02" db="EMBL/GenBank/DDBJ databases">
        <title>Halorhodospira halochloris DSM-1059 complete genome, version 2.</title>
        <authorList>
            <person name="Tsukatani Y."/>
        </authorList>
    </citation>
    <scope>NUCLEOTIDE SEQUENCE</scope>
    <source>
        <strain evidence="2">DSM 1059</strain>
    </source>
</reference>
<dbReference type="Proteomes" id="UP000218890">
    <property type="component" value="Chromosome"/>
</dbReference>
<gene>
    <name evidence="2" type="ORF">HH1059_02730</name>
</gene>
<protein>
    <submittedName>
        <fullName evidence="2">Uncharacterized protein</fullName>
    </submittedName>
</protein>
<proteinExistence type="predicted"/>